<dbReference type="RefSeq" id="WP_115300823.1">
    <property type="nucleotide sequence ID" value="NZ_CAAAIR010000007.1"/>
</dbReference>
<sequence length="73" mass="8338">MNTAVDKWISVDGVAEYLGVSSVTIYRWLEKSRIPAHKVGKQWRFKSSEIDEWVRSGNAAEQNTDPTDLVENK</sequence>
<dbReference type="SUPFAM" id="SSF46955">
    <property type="entry name" value="Putative DNA-binding domain"/>
    <property type="match status" value="1"/>
</dbReference>
<name>A0A3A5L1F4_9GAMM</name>
<dbReference type="EMBL" id="QZWB01000017">
    <property type="protein sequence ID" value="RJT44182.1"/>
    <property type="molecule type" value="Genomic_DNA"/>
</dbReference>
<dbReference type="NCBIfam" id="TIGR01764">
    <property type="entry name" value="excise"/>
    <property type="match status" value="1"/>
</dbReference>
<dbReference type="Pfam" id="PF12728">
    <property type="entry name" value="HTH_17"/>
    <property type="match status" value="1"/>
</dbReference>
<dbReference type="Proteomes" id="UP000270757">
    <property type="component" value="Unassembled WGS sequence"/>
</dbReference>
<accession>A0A3A5L1F4</accession>
<protein>
    <submittedName>
        <fullName evidence="2">Helix-turn-helix domain-containing protein</fullName>
    </submittedName>
</protein>
<dbReference type="InterPro" id="IPR036388">
    <property type="entry name" value="WH-like_DNA-bd_sf"/>
</dbReference>
<dbReference type="GO" id="GO:0003677">
    <property type="term" value="F:DNA binding"/>
    <property type="evidence" value="ECO:0007669"/>
    <property type="project" value="InterPro"/>
</dbReference>
<comment type="caution">
    <text evidence="2">The sequence shown here is derived from an EMBL/GenBank/DDBJ whole genome shotgun (WGS) entry which is preliminary data.</text>
</comment>
<evidence type="ECO:0000313" key="3">
    <source>
        <dbReference type="Proteomes" id="UP000270757"/>
    </source>
</evidence>
<evidence type="ECO:0000313" key="2">
    <source>
        <dbReference type="EMBL" id="RJT44182.1"/>
    </source>
</evidence>
<evidence type="ECO:0000259" key="1">
    <source>
        <dbReference type="Pfam" id="PF12728"/>
    </source>
</evidence>
<dbReference type="InterPro" id="IPR010093">
    <property type="entry name" value="SinI_DNA-bd"/>
</dbReference>
<proteinExistence type="predicted"/>
<dbReference type="InterPro" id="IPR041657">
    <property type="entry name" value="HTH_17"/>
</dbReference>
<dbReference type="Gene3D" id="1.10.10.10">
    <property type="entry name" value="Winged helix-like DNA-binding domain superfamily/Winged helix DNA-binding domain"/>
    <property type="match status" value="1"/>
</dbReference>
<gene>
    <name evidence="2" type="ORF">D6J04_13095</name>
</gene>
<reference evidence="2 3" key="1">
    <citation type="submission" date="2018-09" db="EMBL/GenBank/DDBJ databases">
        <title>Draft genome sequences of Legionella taurinensis isolated from water samples.</title>
        <authorList>
            <person name="Chakeri A."/>
            <person name="Allerberger F."/>
            <person name="Kundi M."/>
            <person name="Ruppitsch W."/>
            <person name="Schmid D."/>
        </authorList>
    </citation>
    <scope>NUCLEOTIDE SEQUENCE [LARGE SCALE GENOMIC DNA]</scope>
    <source>
        <strain evidence="2 3">4570-18-6</strain>
    </source>
</reference>
<feature type="domain" description="Helix-turn-helix" evidence="1">
    <location>
        <begin position="8"/>
        <end position="56"/>
    </location>
</feature>
<organism evidence="2 3">
    <name type="scientific">Legionella taurinensis</name>
    <dbReference type="NCBI Taxonomy" id="70611"/>
    <lineage>
        <taxon>Bacteria</taxon>
        <taxon>Pseudomonadati</taxon>
        <taxon>Pseudomonadota</taxon>
        <taxon>Gammaproteobacteria</taxon>
        <taxon>Legionellales</taxon>
        <taxon>Legionellaceae</taxon>
        <taxon>Legionella</taxon>
    </lineage>
</organism>
<dbReference type="AlphaFoldDB" id="A0A3A5L1F4"/>
<dbReference type="GeneID" id="48947715"/>
<dbReference type="InterPro" id="IPR009061">
    <property type="entry name" value="DNA-bd_dom_put_sf"/>
</dbReference>